<comment type="caution">
    <text evidence="2">The sequence shown here is derived from an EMBL/GenBank/DDBJ whole genome shotgun (WGS) entry which is preliminary data.</text>
</comment>
<gene>
    <name evidence="2" type="ORF">BWK72_19465</name>
</gene>
<dbReference type="Proteomes" id="UP000192505">
    <property type="component" value="Unassembled WGS sequence"/>
</dbReference>
<proteinExistence type="predicted"/>
<protein>
    <recommendedName>
        <fullName evidence="1">DUF4007 domain-containing protein</fullName>
    </recommendedName>
</protein>
<evidence type="ECO:0000259" key="1">
    <source>
        <dbReference type="Pfam" id="PF13182"/>
    </source>
</evidence>
<organism evidence="2 3">
    <name type="scientific">Rhodoferax ferrireducens</name>
    <dbReference type="NCBI Taxonomy" id="192843"/>
    <lineage>
        <taxon>Bacteria</taxon>
        <taxon>Pseudomonadati</taxon>
        <taxon>Pseudomonadota</taxon>
        <taxon>Betaproteobacteria</taxon>
        <taxon>Burkholderiales</taxon>
        <taxon>Comamonadaceae</taxon>
        <taxon>Rhodoferax</taxon>
    </lineage>
</organism>
<feature type="domain" description="DUF4007" evidence="1">
    <location>
        <begin position="12"/>
        <end position="298"/>
    </location>
</feature>
<evidence type="ECO:0000313" key="2">
    <source>
        <dbReference type="EMBL" id="OQW85982.1"/>
    </source>
</evidence>
<dbReference type="EMBL" id="MTEI01000026">
    <property type="protein sequence ID" value="OQW85982.1"/>
    <property type="molecule type" value="Genomic_DNA"/>
</dbReference>
<reference evidence="2 3" key="1">
    <citation type="submission" date="2017-01" db="EMBL/GenBank/DDBJ databases">
        <title>Novel large sulfur bacteria in the metagenomes of groundwater-fed chemosynthetic microbial mats in the Lake Huron basin.</title>
        <authorList>
            <person name="Sharrar A.M."/>
            <person name="Flood B.E."/>
            <person name="Bailey J.V."/>
            <person name="Jones D.S."/>
            <person name="Biddanda B."/>
            <person name="Ruberg S.A."/>
            <person name="Marcus D.N."/>
            <person name="Dick G.J."/>
        </authorList>
    </citation>
    <scope>NUCLEOTIDE SEQUENCE [LARGE SCALE GENOMIC DNA]</scope>
    <source>
        <strain evidence="2">A7</strain>
    </source>
</reference>
<dbReference type="Pfam" id="PF13182">
    <property type="entry name" value="DUF4007"/>
    <property type="match status" value="1"/>
</dbReference>
<accession>A0A1W9KP79</accession>
<dbReference type="AlphaFoldDB" id="A0A1W9KP79"/>
<name>A0A1W9KP79_9BURK</name>
<sequence>MAQISVPTKLQFAGHETFPLRQLWLRKVYEAVSMASSTTTRGIFSDDDSIARFGVGKNMVVAMRFWAKACQIIRDNDEDGGYLATELGETLFNSESGLDPYCERPATTWLMHWILASTRERTSTWYFIFNHVSQQVFDKEAISTALANMVVENGQRVSSATLKRDVDCCLRSYVPRASGSSPEEMSEPLLGELGLIQQNAKGSFEFRRGAKRSLPDGIFAYALLDYWQRLEHTGSVMAFDRVAHDYGSPGRVFKLDENAVADRLMALEGLSKNEIQWTEQAGIRQVTRSGNALKNIEECKMSLLRAAYVNG</sequence>
<evidence type="ECO:0000313" key="3">
    <source>
        <dbReference type="Proteomes" id="UP000192505"/>
    </source>
</evidence>
<dbReference type="InterPro" id="IPR025248">
    <property type="entry name" value="DUF4007"/>
</dbReference>